<keyword evidence="1" id="KW-0227">DNA damage</keyword>
<dbReference type="AlphaFoldDB" id="A0A1Q2CJG0"/>
<dbReference type="Proteomes" id="UP000188324">
    <property type="component" value="Chromosome"/>
</dbReference>
<dbReference type="KEGG" id="tfl:RPIT_13715"/>
<dbReference type="PANTHER" id="PTHR42942">
    <property type="entry name" value="6-O-METHYLGUANINE DNA METHYLTRANSFERASE"/>
    <property type="match status" value="1"/>
</dbReference>
<sequence length="123" mass="13754">MFDDDWVLQPSGPTEAELTVERVLRAVEQVPRGRVVAYSDIATVVGTSPRRVGSIMAGHGGEVAWWRVTNRDGALPAHLLELAKKHWQREGIEADETRCRINRHRADLDDLALGYQKAVRDLG</sequence>
<evidence type="ECO:0000259" key="2">
    <source>
        <dbReference type="Pfam" id="PF01035"/>
    </source>
</evidence>
<dbReference type="InterPro" id="IPR052520">
    <property type="entry name" value="ATL_DNA_repair"/>
</dbReference>
<gene>
    <name evidence="3" type="ORF">RPIT_13715</name>
</gene>
<dbReference type="SUPFAM" id="SSF46767">
    <property type="entry name" value="Methylated DNA-protein cysteine methyltransferase, C-terminal domain"/>
    <property type="match status" value="1"/>
</dbReference>
<accession>A0A1Q2CJG0</accession>
<name>A0A1Q2CJG0_9ACTN</name>
<keyword evidence="4" id="KW-1185">Reference proteome</keyword>
<evidence type="ECO:0000256" key="1">
    <source>
        <dbReference type="ARBA" id="ARBA00022763"/>
    </source>
</evidence>
<dbReference type="STRING" id="1610493.RPIT_13715"/>
<dbReference type="CDD" id="cd06445">
    <property type="entry name" value="ATase"/>
    <property type="match status" value="1"/>
</dbReference>
<dbReference type="InterPro" id="IPR036388">
    <property type="entry name" value="WH-like_DNA-bd_sf"/>
</dbReference>
<proteinExistence type="predicted"/>
<feature type="domain" description="Methylated-DNA-[protein]-cysteine S-methyltransferase DNA binding" evidence="2">
    <location>
        <begin position="21"/>
        <end position="87"/>
    </location>
</feature>
<dbReference type="PANTHER" id="PTHR42942:SF1">
    <property type="entry name" value="ALKYLTRANSFERASE-LIKE PROTEIN 1"/>
    <property type="match status" value="1"/>
</dbReference>
<dbReference type="InterPro" id="IPR014048">
    <property type="entry name" value="MethylDNA_cys_MeTrfase_DNA-bd"/>
</dbReference>
<protein>
    <recommendedName>
        <fullName evidence="2">Methylated-DNA-[protein]-cysteine S-methyltransferase DNA binding domain-containing protein</fullName>
    </recommendedName>
</protein>
<evidence type="ECO:0000313" key="4">
    <source>
        <dbReference type="Proteomes" id="UP000188324"/>
    </source>
</evidence>
<evidence type="ECO:0000313" key="3">
    <source>
        <dbReference type="EMBL" id="AQP46175.1"/>
    </source>
</evidence>
<dbReference type="InterPro" id="IPR036217">
    <property type="entry name" value="MethylDNA_cys_MeTrfase_DNAb"/>
</dbReference>
<dbReference type="Pfam" id="PF01035">
    <property type="entry name" value="DNA_binding_1"/>
    <property type="match status" value="1"/>
</dbReference>
<dbReference type="EMBL" id="CP019605">
    <property type="protein sequence ID" value="AQP46175.1"/>
    <property type="molecule type" value="Genomic_DNA"/>
</dbReference>
<dbReference type="GO" id="GO:0006281">
    <property type="term" value="P:DNA repair"/>
    <property type="evidence" value="ECO:0007669"/>
    <property type="project" value="InterPro"/>
</dbReference>
<reference evidence="3 4" key="1">
    <citation type="journal article" date="2016" name="Int. J. Syst. Evol. Microbiol.">
        <title>Tessaracoccus flavus sp. nov., isolated from the drainage system of a lindane-producing factory.</title>
        <authorList>
            <person name="Kumari R."/>
            <person name="Singh P."/>
            <person name="Schumann P."/>
            <person name="Lal R."/>
        </authorList>
    </citation>
    <scope>NUCLEOTIDE SEQUENCE [LARGE SCALE GENOMIC DNA]</scope>
    <source>
        <strain evidence="3 4">RP1T</strain>
    </source>
</reference>
<organism evidence="3 4">
    <name type="scientific">Tessaracoccus flavus</name>
    <dbReference type="NCBI Taxonomy" id="1610493"/>
    <lineage>
        <taxon>Bacteria</taxon>
        <taxon>Bacillati</taxon>
        <taxon>Actinomycetota</taxon>
        <taxon>Actinomycetes</taxon>
        <taxon>Propionibacteriales</taxon>
        <taxon>Propionibacteriaceae</taxon>
        <taxon>Tessaracoccus</taxon>
    </lineage>
</organism>
<dbReference type="OrthoDB" id="9132167at2"/>
<dbReference type="Gene3D" id="1.10.10.10">
    <property type="entry name" value="Winged helix-like DNA-binding domain superfamily/Winged helix DNA-binding domain"/>
    <property type="match status" value="1"/>
</dbReference>
<dbReference type="GO" id="GO:0003824">
    <property type="term" value="F:catalytic activity"/>
    <property type="evidence" value="ECO:0007669"/>
    <property type="project" value="InterPro"/>
</dbReference>